<feature type="transmembrane region" description="Helical" evidence="1">
    <location>
        <begin position="272"/>
        <end position="290"/>
    </location>
</feature>
<feature type="transmembrane region" description="Helical" evidence="1">
    <location>
        <begin position="217"/>
        <end position="238"/>
    </location>
</feature>
<evidence type="ECO:0000313" key="2">
    <source>
        <dbReference type="EMBL" id="UZP75395.1"/>
    </source>
</evidence>
<proteinExistence type="predicted"/>
<feature type="transmembrane region" description="Helical" evidence="1">
    <location>
        <begin position="173"/>
        <end position="197"/>
    </location>
</feature>
<evidence type="ECO:0000313" key="3">
    <source>
        <dbReference type="Proteomes" id="UP001317963"/>
    </source>
</evidence>
<feature type="transmembrane region" description="Helical" evidence="1">
    <location>
        <begin position="297"/>
        <end position="318"/>
    </location>
</feature>
<dbReference type="EMBL" id="CP036501">
    <property type="protein sequence ID" value="UZP75395.1"/>
    <property type="molecule type" value="Genomic_DNA"/>
</dbReference>
<protein>
    <submittedName>
        <fullName evidence="2">DUF819 family protein</fullName>
    </submittedName>
</protein>
<feature type="transmembrane region" description="Helical" evidence="1">
    <location>
        <begin position="360"/>
        <end position="380"/>
    </location>
</feature>
<gene>
    <name evidence="2" type="ORF">E0F26_11895</name>
</gene>
<dbReference type="RefSeq" id="WP_279241882.1">
    <property type="nucleotide sequence ID" value="NZ_CP036501.1"/>
</dbReference>
<sequence>MSLIPAEQHFAVFTAILVLSAMAFASERTVIGQKITGTVVVILLAITAANLGVIPHAAPAYSFIFSYIVPMLIPLFLFQADVRRLAREASRTTAAFLVATLGTVAGVVVAALVLDLGQLGSASDLAAERREAGVVGLFASTYIGGSVNYAALGEITGLSKDASFFSAATAADNLFSAVFLSIIALIPGALWVTRHFVPHTPSTDIAIEKTEVTPASIVYSLAAAGSIVALTDFLCWWLDLPSWRYAIMTVITVGIATGFPQIRLWFAGAFEIGVALSFTFFAAIAAGANIQAMISVAPLLIVLVMILLSVHLLVLLTLGRKLGLTIPELLTASNAAILGATTAPAMAAAKGWHDQVTPGVLVGVIGYALGTFIGTALFQLW</sequence>
<feature type="transmembrane region" description="Helical" evidence="1">
    <location>
        <begin position="134"/>
        <end position="152"/>
    </location>
</feature>
<feature type="transmembrane region" description="Helical" evidence="1">
    <location>
        <begin position="94"/>
        <end position="114"/>
    </location>
</feature>
<reference evidence="2 3" key="1">
    <citation type="submission" date="2019-02" db="EMBL/GenBank/DDBJ databases">
        <title>Halieaceae_genomes.</title>
        <authorList>
            <person name="Li S.-H."/>
        </authorList>
    </citation>
    <scope>NUCLEOTIDE SEQUENCE [LARGE SCALE GENOMIC DNA]</scope>
    <source>
        <strain evidence="2 3">JH123</strain>
    </source>
</reference>
<dbReference type="PANTHER" id="PTHR34289:SF8">
    <property type="entry name" value="DUF819 DOMAIN-CONTAINING PROTEIN"/>
    <property type="match status" value="1"/>
</dbReference>
<feature type="transmembrane region" description="Helical" evidence="1">
    <location>
        <begin position="37"/>
        <end position="58"/>
    </location>
</feature>
<dbReference type="PANTHER" id="PTHR34289">
    <property type="entry name" value="PROTEIN, PUTATIVE (DUF819)-RELATED"/>
    <property type="match status" value="1"/>
</dbReference>
<keyword evidence="1" id="KW-0812">Transmembrane</keyword>
<feature type="transmembrane region" description="Helical" evidence="1">
    <location>
        <begin position="6"/>
        <end position="25"/>
    </location>
</feature>
<dbReference type="Pfam" id="PF05684">
    <property type="entry name" value="DUF819"/>
    <property type="match status" value="1"/>
</dbReference>
<accession>A0ABY6Q9Z1</accession>
<keyword evidence="3" id="KW-1185">Reference proteome</keyword>
<dbReference type="Proteomes" id="UP001317963">
    <property type="component" value="Chromosome"/>
</dbReference>
<keyword evidence="1" id="KW-0472">Membrane</keyword>
<feature type="transmembrane region" description="Helical" evidence="1">
    <location>
        <begin position="245"/>
        <end position="266"/>
    </location>
</feature>
<dbReference type="InterPro" id="IPR008537">
    <property type="entry name" value="DUF819"/>
</dbReference>
<evidence type="ECO:0000256" key="1">
    <source>
        <dbReference type="SAM" id="Phobius"/>
    </source>
</evidence>
<name>A0ABY6Q9Z1_9GAMM</name>
<feature type="transmembrane region" description="Helical" evidence="1">
    <location>
        <begin position="64"/>
        <end position="82"/>
    </location>
</feature>
<organism evidence="2 3">
    <name type="scientific">Candidatus Paraluminiphilus aquimaris</name>
    <dbReference type="NCBI Taxonomy" id="2518994"/>
    <lineage>
        <taxon>Bacteria</taxon>
        <taxon>Pseudomonadati</taxon>
        <taxon>Pseudomonadota</taxon>
        <taxon>Gammaproteobacteria</taxon>
        <taxon>Cellvibrionales</taxon>
        <taxon>Halieaceae</taxon>
        <taxon>Candidatus Paraluminiphilus</taxon>
    </lineage>
</organism>
<keyword evidence="1" id="KW-1133">Transmembrane helix</keyword>